<dbReference type="InterPro" id="IPR007404">
    <property type="entry name" value="YdjM-like"/>
</dbReference>
<feature type="transmembrane region" description="Helical" evidence="1">
    <location>
        <begin position="70"/>
        <end position="88"/>
    </location>
</feature>
<dbReference type="OrthoDB" id="5402132at2"/>
<keyword evidence="1" id="KW-0472">Membrane</keyword>
<evidence type="ECO:0000313" key="3">
    <source>
        <dbReference type="Proteomes" id="UP000193136"/>
    </source>
</evidence>
<proteinExistence type="predicted"/>
<keyword evidence="1" id="KW-0812">Transmembrane</keyword>
<dbReference type="AlphaFoldDB" id="A0A1X0Y8C5"/>
<sequence length="156" mass="17553">MKWRNHKLCTFALVFAATGRLLPAFIAGIGSILPDLLEMRLVRHRTLTHWPFTYVIGIVVLLPLVKVLTWWGWLIVSCLLIGCLLHLAEDGLSKGGIPLFSPAGKRYGAGWYVTDTITETFMAVGIVVVAVYFSWRRGFLSADFLADEVNWLLFWG</sequence>
<evidence type="ECO:0000256" key="1">
    <source>
        <dbReference type="SAM" id="Phobius"/>
    </source>
</evidence>
<dbReference type="Pfam" id="PF04307">
    <property type="entry name" value="YdjM"/>
    <property type="match status" value="1"/>
</dbReference>
<keyword evidence="1" id="KW-1133">Transmembrane helix</keyword>
<evidence type="ECO:0000313" key="2">
    <source>
        <dbReference type="EMBL" id="ORJ61343.1"/>
    </source>
</evidence>
<reference evidence="2 3" key="1">
    <citation type="submission" date="2017-03" db="EMBL/GenBank/DDBJ databases">
        <title>Genome sequence of Geothermobacter sp. EPR-M, Deep-Sea Iron Reducer.</title>
        <authorList>
            <person name="Tully B."/>
            <person name="Savalia P."/>
            <person name="Abuyen K."/>
            <person name="Baughan C."/>
            <person name="Romero E."/>
            <person name="Ronkowski C."/>
            <person name="Torres B."/>
            <person name="Tremblay J."/>
            <person name="Trujillo A."/>
            <person name="Tyler M."/>
            <person name="Perez-Rodriguez I."/>
            <person name="Amend J."/>
        </authorList>
    </citation>
    <scope>NUCLEOTIDE SEQUENCE [LARGE SCALE GENOMIC DNA]</scope>
    <source>
        <strain evidence="2 3">EPR-M</strain>
    </source>
</reference>
<comment type="caution">
    <text evidence="2">The sequence shown here is derived from an EMBL/GenBank/DDBJ whole genome shotgun (WGS) entry which is preliminary data.</text>
</comment>
<protein>
    <recommendedName>
        <fullName evidence="4">LexA-binding, inner membrane-associated hydrolase</fullName>
    </recommendedName>
</protein>
<feature type="transmembrane region" description="Helical" evidence="1">
    <location>
        <begin position="108"/>
        <end position="133"/>
    </location>
</feature>
<feature type="transmembrane region" description="Helical" evidence="1">
    <location>
        <begin position="47"/>
        <end position="65"/>
    </location>
</feature>
<dbReference type="Proteomes" id="UP000193136">
    <property type="component" value="Unassembled WGS sequence"/>
</dbReference>
<accession>A0A1X0Y8C5</accession>
<name>A0A1X0Y8C5_9BACT</name>
<dbReference type="RefSeq" id="WP_085010022.1">
    <property type="nucleotide sequence ID" value="NZ_NAAD01000006.1"/>
</dbReference>
<dbReference type="STRING" id="1969733.B5V00_06840"/>
<organism evidence="2 3">
    <name type="scientific">Geothermobacter hydrogeniphilus</name>
    <dbReference type="NCBI Taxonomy" id="1969733"/>
    <lineage>
        <taxon>Bacteria</taxon>
        <taxon>Pseudomonadati</taxon>
        <taxon>Thermodesulfobacteriota</taxon>
        <taxon>Desulfuromonadia</taxon>
        <taxon>Desulfuromonadales</taxon>
        <taxon>Geothermobacteraceae</taxon>
        <taxon>Geothermobacter</taxon>
    </lineage>
</organism>
<keyword evidence="3" id="KW-1185">Reference proteome</keyword>
<evidence type="ECO:0008006" key="4">
    <source>
        <dbReference type="Google" id="ProtNLM"/>
    </source>
</evidence>
<dbReference type="EMBL" id="NAAD01000006">
    <property type="protein sequence ID" value="ORJ61343.1"/>
    <property type="molecule type" value="Genomic_DNA"/>
</dbReference>
<gene>
    <name evidence="2" type="ORF">B5V00_06840</name>
</gene>